<dbReference type="InterPro" id="IPR036388">
    <property type="entry name" value="WH-like_DNA-bd_sf"/>
</dbReference>
<evidence type="ECO:0000259" key="4">
    <source>
        <dbReference type="PROSITE" id="PS50995"/>
    </source>
</evidence>
<keyword evidence="3" id="KW-0804">Transcription</keyword>
<accession>A0ABS1T574</accession>
<gene>
    <name evidence="5" type="ORF">JK636_01800</name>
</gene>
<comment type="caution">
    <text evidence="5">The sequence shown here is derived from an EMBL/GenBank/DDBJ whole genome shotgun (WGS) entry which is preliminary data.</text>
</comment>
<evidence type="ECO:0000313" key="5">
    <source>
        <dbReference type="EMBL" id="MBL4934488.1"/>
    </source>
</evidence>
<dbReference type="PANTHER" id="PTHR42756">
    <property type="entry name" value="TRANSCRIPTIONAL REGULATOR, MARR"/>
    <property type="match status" value="1"/>
</dbReference>
<dbReference type="PANTHER" id="PTHR42756:SF1">
    <property type="entry name" value="TRANSCRIPTIONAL REPRESSOR OF EMRAB OPERON"/>
    <property type="match status" value="1"/>
</dbReference>
<evidence type="ECO:0000256" key="3">
    <source>
        <dbReference type="ARBA" id="ARBA00023163"/>
    </source>
</evidence>
<dbReference type="PROSITE" id="PS50995">
    <property type="entry name" value="HTH_MARR_2"/>
    <property type="match status" value="1"/>
</dbReference>
<reference evidence="5 6" key="1">
    <citation type="submission" date="2021-01" db="EMBL/GenBank/DDBJ databases">
        <title>Genome public.</title>
        <authorList>
            <person name="Liu C."/>
            <person name="Sun Q."/>
        </authorList>
    </citation>
    <scope>NUCLEOTIDE SEQUENCE [LARGE SCALE GENOMIC DNA]</scope>
    <source>
        <strain evidence="5 6">YIM B02515</strain>
    </source>
</reference>
<dbReference type="InterPro" id="IPR036390">
    <property type="entry name" value="WH_DNA-bd_sf"/>
</dbReference>
<keyword evidence="6" id="KW-1185">Reference proteome</keyword>
<dbReference type="InterPro" id="IPR000835">
    <property type="entry name" value="HTH_MarR-typ"/>
</dbReference>
<keyword evidence="2" id="KW-0238">DNA-binding</keyword>
<dbReference type="RefSeq" id="WP_202747121.1">
    <property type="nucleotide sequence ID" value="NZ_JAESWC010000001.1"/>
</dbReference>
<protein>
    <submittedName>
        <fullName evidence="5">MarR family transcriptional regulator</fullName>
    </submittedName>
</protein>
<dbReference type="SMART" id="SM00347">
    <property type="entry name" value="HTH_MARR"/>
    <property type="match status" value="1"/>
</dbReference>
<name>A0ABS1T574_9CLOT</name>
<dbReference type="InterPro" id="IPR023187">
    <property type="entry name" value="Tscrpt_reg_MarR-type_CS"/>
</dbReference>
<evidence type="ECO:0000256" key="1">
    <source>
        <dbReference type="ARBA" id="ARBA00023015"/>
    </source>
</evidence>
<dbReference type="Gene3D" id="1.10.10.10">
    <property type="entry name" value="Winged helix-like DNA-binding domain superfamily/Winged helix DNA-binding domain"/>
    <property type="match status" value="1"/>
</dbReference>
<dbReference type="EMBL" id="JAESWC010000001">
    <property type="protein sequence ID" value="MBL4934488.1"/>
    <property type="molecule type" value="Genomic_DNA"/>
</dbReference>
<dbReference type="PRINTS" id="PR00598">
    <property type="entry name" value="HTHMARR"/>
</dbReference>
<dbReference type="PROSITE" id="PS01117">
    <property type="entry name" value="HTH_MARR_1"/>
    <property type="match status" value="1"/>
</dbReference>
<sequence>MFDLDNIVDMLIDNSKKLFFPSEWINLDIKFSKIEIFTLLFLDKNKEATMTELVEYINSPMSTATGIIDRLVRNGYIDRGRSETDRRIVVLKLTDAGSELITNFKNLISSYLKMVIDELTEEEQQFLINIVFKIINKLQSQISDTKDDNNKTTIKKINIE</sequence>
<dbReference type="SUPFAM" id="SSF46785">
    <property type="entry name" value="Winged helix' DNA-binding domain"/>
    <property type="match status" value="1"/>
</dbReference>
<feature type="domain" description="HTH marR-type" evidence="4">
    <location>
        <begin position="1"/>
        <end position="136"/>
    </location>
</feature>
<dbReference type="Pfam" id="PF01047">
    <property type="entry name" value="MarR"/>
    <property type="match status" value="1"/>
</dbReference>
<evidence type="ECO:0000313" key="6">
    <source>
        <dbReference type="Proteomes" id="UP000632377"/>
    </source>
</evidence>
<organism evidence="5 6">
    <name type="scientific">Clostridium rhizosphaerae</name>
    <dbReference type="NCBI Taxonomy" id="2803861"/>
    <lineage>
        <taxon>Bacteria</taxon>
        <taxon>Bacillati</taxon>
        <taxon>Bacillota</taxon>
        <taxon>Clostridia</taxon>
        <taxon>Eubacteriales</taxon>
        <taxon>Clostridiaceae</taxon>
        <taxon>Clostridium</taxon>
    </lineage>
</organism>
<dbReference type="Proteomes" id="UP000632377">
    <property type="component" value="Unassembled WGS sequence"/>
</dbReference>
<keyword evidence="1" id="KW-0805">Transcription regulation</keyword>
<evidence type="ECO:0000256" key="2">
    <source>
        <dbReference type="ARBA" id="ARBA00023125"/>
    </source>
</evidence>
<proteinExistence type="predicted"/>